<reference evidence="1" key="1">
    <citation type="submission" date="2023-10" db="EMBL/GenBank/DDBJ databases">
        <authorList>
            <person name="Rodriguez Cubillos JULIANA M."/>
            <person name="De Vega J."/>
        </authorList>
    </citation>
    <scope>NUCLEOTIDE SEQUENCE</scope>
</reference>
<keyword evidence="2" id="KW-1185">Reference proteome</keyword>
<dbReference type="Proteomes" id="UP001177021">
    <property type="component" value="Unassembled WGS sequence"/>
</dbReference>
<evidence type="ECO:0000313" key="1">
    <source>
        <dbReference type="EMBL" id="CAJ2666863.1"/>
    </source>
</evidence>
<accession>A0ACB0LDZ1</accession>
<comment type="caution">
    <text evidence="1">The sequence shown here is derived from an EMBL/GenBank/DDBJ whole genome shotgun (WGS) entry which is preliminary data.</text>
</comment>
<name>A0ACB0LDZ1_TRIPR</name>
<protein>
    <submittedName>
        <fullName evidence="1">Uncharacterized protein</fullName>
    </submittedName>
</protein>
<organism evidence="1 2">
    <name type="scientific">Trifolium pratense</name>
    <name type="common">Red clover</name>
    <dbReference type="NCBI Taxonomy" id="57577"/>
    <lineage>
        <taxon>Eukaryota</taxon>
        <taxon>Viridiplantae</taxon>
        <taxon>Streptophyta</taxon>
        <taxon>Embryophyta</taxon>
        <taxon>Tracheophyta</taxon>
        <taxon>Spermatophyta</taxon>
        <taxon>Magnoliopsida</taxon>
        <taxon>eudicotyledons</taxon>
        <taxon>Gunneridae</taxon>
        <taxon>Pentapetalae</taxon>
        <taxon>rosids</taxon>
        <taxon>fabids</taxon>
        <taxon>Fabales</taxon>
        <taxon>Fabaceae</taxon>
        <taxon>Papilionoideae</taxon>
        <taxon>50 kb inversion clade</taxon>
        <taxon>NPAAA clade</taxon>
        <taxon>Hologalegina</taxon>
        <taxon>IRL clade</taxon>
        <taxon>Trifolieae</taxon>
        <taxon>Trifolium</taxon>
    </lineage>
</organism>
<dbReference type="EMBL" id="CASHSV030000513">
    <property type="protein sequence ID" value="CAJ2666863.1"/>
    <property type="molecule type" value="Genomic_DNA"/>
</dbReference>
<sequence>MGFQGRIKEPWLRDLEQFRRRLVKFVFLDRASLKRFTIFGSVLMSEHAYEVEG</sequence>
<gene>
    <name evidence="1" type="ORF">MILVUS5_LOCUS31598</name>
</gene>
<proteinExistence type="predicted"/>
<evidence type="ECO:0000313" key="2">
    <source>
        <dbReference type="Proteomes" id="UP001177021"/>
    </source>
</evidence>